<evidence type="ECO:0000256" key="1">
    <source>
        <dbReference type="ARBA" id="ARBA00001917"/>
    </source>
</evidence>
<feature type="domain" description="NADH:flavin oxidoreductase/NADH oxidase N-terminal" evidence="6">
    <location>
        <begin position="15"/>
        <end position="349"/>
    </location>
</feature>
<evidence type="ECO:0000256" key="4">
    <source>
        <dbReference type="ARBA" id="ARBA00022857"/>
    </source>
</evidence>
<dbReference type="PANTHER" id="PTHR43303:SF4">
    <property type="entry name" value="NADPH DEHYDROGENASE C23G7.10C-RELATED"/>
    <property type="match status" value="1"/>
</dbReference>
<evidence type="ECO:0000256" key="2">
    <source>
        <dbReference type="ARBA" id="ARBA00022630"/>
    </source>
</evidence>
<dbReference type="OrthoDB" id="8523426at2"/>
<evidence type="ECO:0000259" key="6">
    <source>
        <dbReference type="Pfam" id="PF00724"/>
    </source>
</evidence>
<keyword evidence="3" id="KW-0288">FMN</keyword>
<sequence length="367" mass="38651">MSIQSSHTASSGQAQLFSPFALRDVAFRNRIALSPMCQYAAHGDGLATDWHLVHYGARAIGGAGLILLEAAAVLANGRISPGDIGLWEDKHILPLQRVTDFINAQGSVAGIQLAHAGRKAATDLPVNGGKPLTAGSGGWPAIGASPEPFGAGYQEPLALDAEGLLSVRKAFSDAAARALAAGFKLIELHMAHGYLLHSFLSPLSNLRTDDYGGSFDSRVRFPLEVASAVRKVWPESLPLLVRISATDWVDGGWDLQQSIRFSSLLKKQGVDLIDVSSGGLLPDAVPPAAPGYQVPFAHAVREQAGMATGAVGLITGAEQAEEVLAAGSADLVFLGRELLRNPQWPLHAASVLGADIDWPVQYARARV</sequence>
<gene>
    <name evidence="7" type="ORF">F6R98_08700</name>
</gene>
<dbReference type="Pfam" id="PF00724">
    <property type="entry name" value="Oxidored_FMN"/>
    <property type="match status" value="1"/>
</dbReference>
<evidence type="ECO:0000256" key="5">
    <source>
        <dbReference type="ARBA" id="ARBA00023002"/>
    </source>
</evidence>
<dbReference type="Proteomes" id="UP000325755">
    <property type="component" value="Chromosome"/>
</dbReference>
<dbReference type="KEGG" id="mmob:F6R98_08700"/>
<dbReference type="InterPro" id="IPR001155">
    <property type="entry name" value="OxRdtase_FMN_N"/>
</dbReference>
<dbReference type="CDD" id="cd02932">
    <property type="entry name" value="OYE_YqiM_FMN"/>
    <property type="match status" value="1"/>
</dbReference>
<reference evidence="7 8" key="1">
    <citation type="submission" date="2019-09" db="EMBL/GenBank/DDBJ databases">
        <title>Ecophysiology of the spiral-shaped methanotroph Methylospira mobilis as revealed by the complete genome sequence.</title>
        <authorList>
            <person name="Oshkin I.Y."/>
            <person name="Dedysh S.N."/>
            <person name="Miroshnikov K."/>
            <person name="Danilova O.V."/>
            <person name="Hakobyan A."/>
            <person name="Liesack W."/>
        </authorList>
    </citation>
    <scope>NUCLEOTIDE SEQUENCE [LARGE SCALE GENOMIC DNA]</scope>
    <source>
        <strain evidence="7 8">Shm1</strain>
    </source>
</reference>
<keyword evidence="4" id="KW-0521">NADP</keyword>
<dbReference type="SUPFAM" id="SSF51395">
    <property type="entry name" value="FMN-linked oxidoreductases"/>
    <property type="match status" value="1"/>
</dbReference>
<keyword evidence="8" id="KW-1185">Reference proteome</keyword>
<proteinExistence type="predicted"/>
<dbReference type="Gene3D" id="3.20.20.70">
    <property type="entry name" value="Aldolase class I"/>
    <property type="match status" value="1"/>
</dbReference>
<accession>A0A5Q0BFQ1</accession>
<protein>
    <submittedName>
        <fullName evidence="7">NADH:flavin oxidoreductase/NADH oxidase</fullName>
    </submittedName>
</protein>
<dbReference type="InParanoid" id="A0A5Q0BFQ1"/>
<dbReference type="GO" id="GO:0050661">
    <property type="term" value="F:NADP binding"/>
    <property type="evidence" value="ECO:0007669"/>
    <property type="project" value="InterPro"/>
</dbReference>
<dbReference type="EMBL" id="CP044205">
    <property type="protein sequence ID" value="QFY42695.1"/>
    <property type="molecule type" value="Genomic_DNA"/>
</dbReference>
<keyword evidence="5" id="KW-0560">Oxidoreductase</keyword>
<dbReference type="GO" id="GO:0003959">
    <property type="term" value="F:NADPH dehydrogenase activity"/>
    <property type="evidence" value="ECO:0007669"/>
    <property type="project" value="InterPro"/>
</dbReference>
<keyword evidence="2" id="KW-0285">Flavoprotein</keyword>
<dbReference type="RefSeq" id="WP_153248691.1">
    <property type="nucleotide sequence ID" value="NZ_CP044205.1"/>
</dbReference>
<dbReference type="GO" id="GO:0010181">
    <property type="term" value="F:FMN binding"/>
    <property type="evidence" value="ECO:0007669"/>
    <property type="project" value="InterPro"/>
</dbReference>
<dbReference type="AlphaFoldDB" id="A0A5Q0BFQ1"/>
<organism evidence="7 8">
    <name type="scientific">Candidatus Methylospira mobilis</name>
    <dbReference type="NCBI Taxonomy" id="1808979"/>
    <lineage>
        <taxon>Bacteria</taxon>
        <taxon>Pseudomonadati</taxon>
        <taxon>Pseudomonadota</taxon>
        <taxon>Gammaproteobacteria</taxon>
        <taxon>Methylococcales</taxon>
        <taxon>Methylococcaceae</taxon>
        <taxon>Candidatus Methylospira</taxon>
    </lineage>
</organism>
<name>A0A5Q0BFQ1_9GAMM</name>
<comment type="cofactor">
    <cofactor evidence="1">
        <name>FMN</name>
        <dbReference type="ChEBI" id="CHEBI:58210"/>
    </cofactor>
</comment>
<dbReference type="InterPro" id="IPR044152">
    <property type="entry name" value="YqjM-like"/>
</dbReference>
<dbReference type="InterPro" id="IPR013785">
    <property type="entry name" value="Aldolase_TIM"/>
</dbReference>
<evidence type="ECO:0000256" key="3">
    <source>
        <dbReference type="ARBA" id="ARBA00022643"/>
    </source>
</evidence>
<evidence type="ECO:0000313" key="8">
    <source>
        <dbReference type="Proteomes" id="UP000325755"/>
    </source>
</evidence>
<dbReference type="PANTHER" id="PTHR43303">
    <property type="entry name" value="NADPH DEHYDROGENASE C23G7.10C-RELATED"/>
    <property type="match status" value="1"/>
</dbReference>
<evidence type="ECO:0000313" key="7">
    <source>
        <dbReference type="EMBL" id="QFY42695.1"/>
    </source>
</evidence>